<evidence type="ECO:0000313" key="3">
    <source>
        <dbReference type="Proteomes" id="UP000461670"/>
    </source>
</evidence>
<proteinExistence type="predicted"/>
<comment type="caution">
    <text evidence="2">The sequence shown here is derived from an EMBL/GenBank/DDBJ whole genome shotgun (WGS) entry which is preliminary data.</text>
</comment>
<evidence type="ECO:0000313" key="2">
    <source>
        <dbReference type="EMBL" id="KAF1022436.1"/>
    </source>
</evidence>
<keyword evidence="1" id="KW-1133">Transmembrane helix</keyword>
<accession>A0A7V8FQH5</accession>
<name>A0A7V8FQH5_9BURK</name>
<evidence type="ECO:0000256" key="1">
    <source>
        <dbReference type="SAM" id="Phobius"/>
    </source>
</evidence>
<gene>
    <name evidence="2" type="ORF">GAK30_01220</name>
</gene>
<dbReference type="EMBL" id="WNDQ01000012">
    <property type="protein sequence ID" value="KAF1022436.1"/>
    <property type="molecule type" value="Genomic_DNA"/>
</dbReference>
<organism evidence="2 3">
    <name type="scientific">Paracidovorax wautersii</name>
    <dbReference type="NCBI Taxonomy" id="1177982"/>
    <lineage>
        <taxon>Bacteria</taxon>
        <taxon>Pseudomonadati</taxon>
        <taxon>Pseudomonadota</taxon>
        <taxon>Betaproteobacteria</taxon>
        <taxon>Burkholderiales</taxon>
        <taxon>Comamonadaceae</taxon>
        <taxon>Paracidovorax</taxon>
    </lineage>
</organism>
<dbReference type="AlphaFoldDB" id="A0A7V8FQH5"/>
<reference evidence="3" key="1">
    <citation type="journal article" date="2020" name="MBio">
        <title>Horizontal gene transfer to a defensive symbiont with a reduced genome amongst a multipartite beetle microbiome.</title>
        <authorList>
            <person name="Waterworth S.C."/>
            <person name="Florez L.V."/>
            <person name="Rees E.R."/>
            <person name="Hertweck C."/>
            <person name="Kaltenpoth M."/>
            <person name="Kwan J.C."/>
        </authorList>
    </citation>
    <scope>NUCLEOTIDE SEQUENCE [LARGE SCALE GENOMIC DNA]</scope>
</reference>
<evidence type="ECO:0008006" key="4">
    <source>
        <dbReference type="Google" id="ProtNLM"/>
    </source>
</evidence>
<sequence>MAEANQTHAKELADKVKDQAKAAVDEARDTIQETVDDVAETVTRGKDKLEGNVRQIRARSRVQSAIDQAADRAHELADWSISATFDGVEQAREAYDHYSRETTRYIRRQPVKSVLVAAGVGAVLASLLVGSISRKR</sequence>
<protein>
    <recommendedName>
        <fullName evidence="4">Membrane-anchored ribosome-binding protein, inhibits growth in stationary phase, ElaB/YqjD/DUF883 family</fullName>
    </recommendedName>
</protein>
<feature type="transmembrane region" description="Helical" evidence="1">
    <location>
        <begin position="114"/>
        <end position="133"/>
    </location>
</feature>
<keyword evidence="1" id="KW-0812">Transmembrane</keyword>
<dbReference type="Proteomes" id="UP000461670">
    <property type="component" value="Unassembled WGS sequence"/>
</dbReference>
<keyword evidence="1" id="KW-0472">Membrane</keyword>